<dbReference type="EMBL" id="LGST01000020">
    <property type="protein sequence ID" value="KNE00154.1"/>
    <property type="molecule type" value="Genomic_DNA"/>
</dbReference>
<feature type="transmembrane region" description="Helical" evidence="1">
    <location>
        <begin position="40"/>
        <end position="59"/>
    </location>
</feature>
<evidence type="ECO:0000256" key="1">
    <source>
        <dbReference type="SAM" id="Phobius"/>
    </source>
</evidence>
<dbReference type="Proteomes" id="UP000037122">
    <property type="component" value="Unassembled WGS sequence"/>
</dbReference>
<proteinExistence type="predicted"/>
<keyword evidence="1" id="KW-0812">Transmembrane</keyword>
<evidence type="ECO:0000313" key="3">
    <source>
        <dbReference type="Proteomes" id="UP000037122"/>
    </source>
</evidence>
<protein>
    <submittedName>
        <fullName evidence="2">Uncharacterized protein</fullName>
    </submittedName>
</protein>
<accession>A0A0L0P1L9</accession>
<keyword evidence="1" id="KW-0472">Membrane</keyword>
<sequence>MGRNGVGIGDASVMKPERAYKLVLRYALNKKNRFYLKNTLVNLILLLLLECSIDALSWFKDDTYKTSVNTSF</sequence>
<reference evidence="3" key="1">
    <citation type="journal article" date="2015" name="BMC Genomics">
        <title>Draft genome of a commonly misdiagnosed multidrug resistant pathogen Candida auris.</title>
        <authorList>
            <person name="Chatterjee S."/>
            <person name="Alampalli S.V."/>
            <person name="Nageshan R.K."/>
            <person name="Chettiar S.T."/>
            <person name="Joshi S."/>
            <person name="Tatu U.S."/>
        </authorList>
    </citation>
    <scope>NUCLEOTIDE SEQUENCE [LARGE SCALE GENOMIC DNA]</scope>
    <source>
        <strain evidence="3">6684</strain>
    </source>
</reference>
<name>A0A0L0P1L9_CANAR</name>
<keyword evidence="1" id="KW-1133">Transmembrane helix</keyword>
<comment type="caution">
    <text evidence="2">The sequence shown here is derived from an EMBL/GenBank/DDBJ whole genome shotgun (WGS) entry which is preliminary data.</text>
</comment>
<dbReference type="VEuPathDB" id="FungiDB:QG37_03104"/>
<dbReference type="AlphaFoldDB" id="A0A0L0P1L9"/>
<organism evidence="2 3">
    <name type="scientific">Candidozyma auris</name>
    <name type="common">Yeast</name>
    <name type="synonym">Candida auris</name>
    <dbReference type="NCBI Taxonomy" id="498019"/>
    <lineage>
        <taxon>Eukaryota</taxon>
        <taxon>Fungi</taxon>
        <taxon>Dikarya</taxon>
        <taxon>Ascomycota</taxon>
        <taxon>Saccharomycotina</taxon>
        <taxon>Pichiomycetes</taxon>
        <taxon>Metschnikowiaceae</taxon>
        <taxon>Candidozyma</taxon>
    </lineage>
</organism>
<gene>
    <name evidence="2" type="ORF">QG37_03104</name>
</gene>
<evidence type="ECO:0000313" key="2">
    <source>
        <dbReference type="EMBL" id="KNE00154.1"/>
    </source>
</evidence>